<dbReference type="InterPro" id="IPR018082">
    <property type="entry name" value="AmbAllergen"/>
</dbReference>
<dbReference type="Gene3D" id="2.160.20.10">
    <property type="entry name" value="Single-stranded right-handed beta-helix, Pectin lyase-like"/>
    <property type="match status" value="1"/>
</dbReference>
<organism evidence="3 4">
    <name type="scientific">Gossypium aridum</name>
    <name type="common">American cotton</name>
    <name type="synonym">Erioxylum aridum</name>
    <dbReference type="NCBI Taxonomy" id="34290"/>
    <lineage>
        <taxon>Eukaryota</taxon>
        <taxon>Viridiplantae</taxon>
        <taxon>Streptophyta</taxon>
        <taxon>Embryophyta</taxon>
        <taxon>Tracheophyta</taxon>
        <taxon>Spermatophyta</taxon>
        <taxon>Magnoliopsida</taxon>
        <taxon>eudicotyledons</taxon>
        <taxon>Gunneridae</taxon>
        <taxon>Pentapetalae</taxon>
        <taxon>rosids</taxon>
        <taxon>malvids</taxon>
        <taxon>Malvales</taxon>
        <taxon>Malvaceae</taxon>
        <taxon>Malvoideae</taxon>
        <taxon>Gossypium</taxon>
    </lineage>
</organism>
<dbReference type="InterPro" id="IPR045032">
    <property type="entry name" value="PEL"/>
</dbReference>
<dbReference type="InterPro" id="IPR012334">
    <property type="entry name" value="Pectin_lyas_fold"/>
</dbReference>
<keyword evidence="4" id="KW-1185">Reference proteome</keyword>
<dbReference type="EMBL" id="JABFAA010000009">
    <property type="protein sequence ID" value="MBA0692637.1"/>
    <property type="molecule type" value="Genomic_DNA"/>
</dbReference>
<dbReference type="GO" id="GO:0030570">
    <property type="term" value="F:pectate lyase activity"/>
    <property type="evidence" value="ECO:0007669"/>
    <property type="project" value="InterPro"/>
</dbReference>
<proteinExistence type="inferred from homology"/>
<evidence type="ECO:0000256" key="1">
    <source>
        <dbReference type="ARBA" id="ARBA00010980"/>
    </source>
</evidence>
<dbReference type="SUPFAM" id="SSF51126">
    <property type="entry name" value="Pectin lyase-like"/>
    <property type="match status" value="1"/>
</dbReference>
<dbReference type="PRINTS" id="PR00807">
    <property type="entry name" value="AMBALLERGEN"/>
</dbReference>
<dbReference type="PANTHER" id="PTHR31683">
    <property type="entry name" value="PECTATE LYASE 18-RELATED"/>
    <property type="match status" value="1"/>
</dbReference>
<evidence type="ECO:0000256" key="2">
    <source>
        <dbReference type="ARBA" id="ARBA00022729"/>
    </source>
</evidence>
<dbReference type="InterPro" id="IPR011050">
    <property type="entry name" value="Pectin_lyase_fold/virulence"/>
</dbReference>
<accession>A0A7J8XZ82</accession>
<comment type="similarity">
    <text evidence="1">Belongs to the polysaccharide lyase 1 family.</text>
</comment>
<name>A0A7J8XZ82_GOSAI</name>
<evidence type="ECO:0000313" key="4">
    <source>
        <dbReference type="Proteomes" id="UP000593577"/>
    </source>
</evidence>
<dbReference type="Proteomes" id="UP000593577">
    <property type="component" value="Unassembled WGS sequence"/>
</dbReference>
<dbReference type="PANTHER" id="PTHR31683:SF208">
    <property type="entry name" value="PECTATE LYASE"/>
    <property type="match status" value="1"/>
</dbReference>
<evidence type="ECO:0000313" key="3">
    <source>
        <dbReference type="EMBL" id="MBA0692637.1"/>
    </source>
</evidence>
<keyword evidence="2" id="KW-0732">Signal</keyword>
<protein>
    <submittedName>
        <fullName evidence="3">Uncharacterized protein</fullName>
    </submittedName>
</protein>
<reference evidence="3 4" key="1">
    <citation type="journal article" date="2019" name="Genome Biol. Evol.">
        <title>Insights into the evolution of the New World diploid cottons (Gossypium, subgenus Houzingenia) based on genome sequencing.</title>
        <authorList>
            <person name="Grover C.E."/>
            <person name="Arick M.A. 2nd"/>
            <person name="Thrash A."/>
            <person name="Conover J.L."/>
            <person name="Sanders W.S."/>
            <person name="Peterson D.G."/>
            <person name="Frelichowski J.E."/>
            <person name="Scheffler J.A."/>
            <person name="Scheffler B.E."/>
            <person name="Wendel J.F."/>
        </authorList>
    </citation>
    <scope>NUCLEOTIDE SEQUENCE [LARGE SCALE GENOMIC DNA]</scope>
    <source>
        <strain evidence="3">185</strain>
        <tissue evidence="3">Leaf</tissue>
    </source>
</reference>
<comment type="caution">
    <text evidence="3">The sequence shown here is derived from an EMBL/GenBank/DDBJ whole genome shotgun (WGS) entry which is preliminary data.</text>
</comment>
<gene>
    <name evidence="3" type="ORF">Goari_010177</name>
</gene>
<dbReference type="AlphaFoldDB" id="A0A7J8XZ82"/>
<sequence length="129" mass="14448">MLFRARDSYSADEKIQVTVALNHFGKGLVERMTSHPTIISQGNRYSTPGTFATKEVTCSGLLKLAQWKNWNYVSQGDHFENDPIFNPSSNLSASNQFGADKMMPFKPVQIVPELTKYAEPLSCTICRPC</sequence>